<evidence type="ECO:0000256" key="4">
    <source>
        <dbReference type="ARBA" id="ARBA00022722"/>
    </source>
</evidence>
<dbReference type="Gene3D" id="3.30.420.10">
    <property type="entry name" value="Ribonuclease H-like superfamily/Ribonuclease H"/>
    <property type="match status" value="1"/>
</dbReference>
<evidence type="ECO:0000259" key="8">
    <source>
        <dbReference type="PROSITE" id="PS50879"/>
    </source>
</evidence>
<evidence type="ECO:0000256" key="7">
    <source>
        <dbReference type="ARBA" id="ARBA00022801"/>
    </source>
</evidence>
<dbReference type="GO" id="GO:0003676">
    <property type="term" value="F:nucleic acid binding"/>
    <property type="evidence" value="ECO:0007669"/>
    <property type="project" value="InterPro"/>
</dbReference>
<evidence type="ECO:0000256" key="1">
    <source>
        <dbReference type="ARBA" id="ARBA00000077"/>
    </source>
</evidence>
<keyword evidence="10" id="KW-1185">Reference proteome</keyword>
<dbReference type="CDD" id="cd09276">
    <property type="entry name" value="Rnase_HI_RT_non_LTR"/>
    <property type="match status" value="1"/>
</dbReference>
<comment type="similarity">
    <text evidence="2">Belongs to the RNase H family.</text>
</comment>
<keyword evidence="7" id="KW-0378">Hydrolase</keyword>
<accession>U4KX26</accession>
<sequence>MKIKVEDSMGMLKFVGELRSEEPRILLPSAPQYLGRNKEVFDAELYAIYEAITLFASRVTRGHRYTVFADAQSAIQRCASDVAGPGQHLDRLIIAKSRSIVENGNAIDIRWVPGHKGVPGNEEADRMAKLGATDIPAGSPQSRQMLHIASRAYLKRTAAEKRYRESSDWWAPSIASSRGYLARKTPGFCPELHRVRKVLASRYYQLMMGHAVIAPKPADTGAFIQRMPSLETRDEGAMKPGAARIGMAAVLLEAYFGVI</sequence>
<evidence type="ECO:0000256" key="5">
    <source>
        <dbReference type="ARBA" id="ARBA00022723"/>
    </source>
</evidence>
<dbReference type="GO" id="GO:0046872">
    <property type="term" value="F:metal ion binding"/>
    <property type="evidence" value="ECO:0007669"/>
    <property type="project" value="UniProtKB-KW"/>
</dbReference>
<evidence type="ECO:0000256" key="3">
    <source>
        <dbReference type="ARBA" id="ARBA00012180"/>
    </source>
</evidence>
<keyword evidence="6" id="KW-0255">Endonuclease</keyword>
<dbReference type="PROSITE" id="PS50879">
    <property type="entry name" value="RNASE_H_1"/>
    <property type="match status" value="1"/>
</dbReference>
<dbReference type="AlphaFoldDB" id="U4KX26"/>
<protein>
    <recommendedName>
        <fullName evidence="3">ribonuclease H</fullName>
        <ecNumber evidence="3">3.1.26.4</ecNumber>
    </recommendedName>
</protein>
<gene>
    <name evidence="9" type="ORF">PCON_05433</name>
</gene>
<evidence type="ECO:0000256" key="2">
    <source>
        <dbReference type="ARBA" id="ARBA00005300"/>
    </source>
</evidence>
<dbReference type="Proteomes" id="UP000018144">
    <property type="component" value="Unassembled WGS sequence"/>
</dbReference>
<evidence type="ECO:0000313" key="10">
    <source>
        <dbReference type="Proteomes" id="UP000018144"/>
    </source>
</evidence>
<keyword evidence="5" id="KW-0479">Metal-binding</keyword>
<dbReference type="PANTHER" id="PTHR10642">
    <property type="entry name" value="RIBONUCLEASE H1"/>
    <property type="match status" value="1"/>
</dbReference>
<dbReference type="PANTHER" id="PTHR10642:SF26">
    <property type="entry name" value="RIBONUCLEASE H1"/>
    <property type="match status" value="1"/>
</dbReference>
<dbReference type="Pfam" id="PF00075">
    <property type="entry name" value="RNase_H"/>
    <property type="match status" value="1"/>
</dbReference>
<name>U4KX26_PYROM</name>
<evidence type="ECO:0000313" key="9">
    <source>
        <dbReference type="EMBL" id="CCX05846.1"/>
    </source>
</evidence>
<dbReference type="GO" id="GO:0043137">
    <property type="term" value="P:DNA replication, removal of RNA primer"/>
    <property type="evidence" value="ECO:0007669"/>
    <property type="project" value="TreeGrafter"/>
</dbReference>
<evidence type="ECO:0000256" key="6">
    <source>
        <dbReference type="ARBA" id="ARBA00022759"/>
    </source>
</evidence>
<reference evidence="9 10" key="1">
    <citation type="journal article" date="2013" name="PLoS Genet.">
        <title>The genome and development-dependent transcriptomes of Pyronema confluens: a window into fungal evolution.</title>
        <authorList>
            <person name="Traeger S."/>
            <person name="Altegoer F."/>
            <person name="Freitag M."/>
            <person name="Gabaldon T."/>
            <person name="Kempken F."/>
            <person name="Kumar A."/>
            <person name="Marcet-Houben M."/>
            <person name="Poggeler S."/>
            <person name="Stajich J.E."/>
            <person name="Nowrousian M."/>
        </authorList>
    </citation>
    <scope>NUCLEOTIDE SEQUENCE [LARGE SCALE GENOMIC DNA]</scope>
    <source>
        <strain evidence="10">CBS 100304</strain>
        <tissue evidence="9">Vegetative mycelium</tissue>
    </source>
</reference>
<dbReference type="GO" id="GO:0004523">
    <property type="term" value="F:RNA-DNA hybrid ribonuclease activity"/>
    <property type="evidence" value="ECO:0007669"/>
    <property type="project" value="UniProtKB-EC"/>
</dbReference>
<dbReference type="OMA" id="NAIDIRW"/>
<dbReference type="SUPFAM" id="SSF53098">
    <property type="entry name" value="Ribonuclease H-like"/>
    <property type="match status" value="1"/>
</dbReference>
<dbReference type="InterPro" id="IPR036397">
    <property type="entry name" value="RNaseH_sf"/>
</dbReference>
<dbReference type="InterPro" id="IPR002156">
    <property type="entry name" value="RNaseH_domain"/>
</dbReference>
<dbReference type="EMBL" id="HF935274">
    <property type="protein sequence ID" value="CCX05846.1"/>
    <property type="molecule type" value="Genomic_DNA"/>
</dbReference>
<dbReference type="InterPro" id="IPR050092">
    <property type="entry name" value="RNase_H"/>
</dbReference>
<keyword evidence="4" id="KW-0540">Nuclease</keyword>
<feature type="domain" description="RNase H type-1" evidence="8">
    <location>
        <begin position="1"/>
        <end position="133"/>
    </location>
</feature>
<organism evidence="9 10">
    <name type="scientific">Pyronema omphalodes (strain CBS 100304)</name>
    <name type="common">Pyronema confluens</name>
    <dbReference type="NCBI Taxonomy" id="1076935"/>
    <lineage>
        <taxon>Eukaryota</taxon>
        <taxon>Fungi</taxon>
        <taxon>Dikarya</taxon>
        <taxon>Ascomycota</taxon>
        <taxon>Pezizomycotina</taxon>
        <taxon>Pezizomycetes</taxon>
        <taxon>Pezizales</taxon>
        <taxon>Pyronemataceae</taxon>
        <taxon>Pyronema</taxon>
    </lineage>
</organism>
<dbReference type="OrthoDB" id="4226915at2759"/>
<comment type="catalytic activity">
    <reaction evidence="1">
        <text>Endonucleolytic cleavage to 5'-phosphomonoester.</text>
        <dbReference type="EC" id="3.1.26.4"/>
    </reaction>
</comment>
<proteinExistence type="inferred from homology"/>
<dbReference type="InterPro" id="IPR012337">
    <property type="entry name" value="RNaseH-like_sf"/>
</dbReference>
<dbReference type="EC" id="3.1.26.4" evidence="3"/>